<dbReference type="GO" id="GO:0000287">
    <property type="term" value="F:magnesium ion binding"/>
    <property type="evidence" value="ECO:0007669"/>
    <property type="project" value="UniProtKB-UniRule"/>
</dbReference>
<evidence type="ECO:0000256" key="4">
    <source>
        <dbReference type="ARBA" id="ARBA00022984"/>
    </source>
</evidence>
<dbReference type="SUPFAM" id="SSF53244">
    <property type="entry name" value="MurD-like peptide ligases, peptide-binding domain"/>
    <property type="match status" value="1"/>
</dbReference>
<evidence type="ECO:0000313" key="14">
    <source>
        <dbReference type="Proteomes" id="UP000490386"/>
    </source>
</evidence>
<dbReference type="GO" id="GO:0051301">
    <property type="term" value="P:cell division"/>
    <property type="evidence" value="ECO:0007669"/>
    <property type="project" value="UniProtKB-KW"/>
</dbReference>
<comment type="function">
    <text evidence="7">Catalyzes the addition of an amino acid to the nucleotide precursor UDP-N-acetylmuramoyl-L-alanyl-D-glutamate (UMAG) in the biosynthesis of bacterial cell-wall peptidoglycan.</text>
</comment>
<comment type="caution">
    <text evidence="13">The sequence shown here is derived from an EMBL/GenBank/DDBJ whole genome shotgun (WGS) entry which is preliminary data.</text>
</comment>
<feature type="binding site" evidence="7">
    <location>
        <begin position="172"/>
        <end position="173"/>
    </location>
    <ligand>
        <name>UDP-N-acetyl-alpha-D-muramoyl-L-alanyl-D-glutamate</name>
        <dbReference type="ChEBI" id="CHEBI:83900"/>
    </ligand>
</feature>
<dbReference type="EC" id="6.3.2.-" evidence="7"/>
<dbReference type="GO" id="GO:0005737">
    <property type="term" value="C:cytoplasm"/>
    <property type="evidence" value="ECO:0007669"/>
    <property type="project" value="UniProtKB-SubCell"/>
</dbReference>
<evidence type="ECO:0000259" key="10">
    <source>
        <dbReference type="Pfam" id="PF01225"/>
    </source>
</evidence>
<comment type="cofactor">
    <cofactor evidence="7">
        <name>Mg(2+)</name>
        <dbReference type="ChEBI" id="CHEBI:18420"/>
    </cofactor>
</comment>
<dbReference type="SUPFAM" id="SSF63418">
    <property type="entry name" value="MurE/MurF N-terminal domain"/>
    <property type="match status" value="1"/>
</dbReference>
<dbReference type="InterPro" id="IPR036615">
    <property type="entry name" value="Mur_ligase_C_dom_sf"/>
</dbReference>
<evidence type="ECO:0000259" key="11">
    <source>
        <dbReference type="Pfam" id="PF02875"/>
    </source>
</evidence>
<evidence type="ECO:0000256" key="2">
    <source>
        <dbReference type="ARBA" id="ARBA00022618"/>
    </source>
</evidence>
<keyword evidence="5 7" id="KW-0131">Cell cycle</keyword>
<accession>A0A7J5AYB7</accession>
<dbReference type="InterPro" id="IPR004101">
    <property type="entry name" value="Mur_ligase_C"/>
</dbReference>
<keyword evidence="2 7" id="KW-0132">Cell division</keyword>
<comment type="similarity">
    <text evidence="1 7">Belongs to the MurCDEF family. MurE subfamily.</text>
</comment>
<dbReference type="Pfam" id="PF01225">
    <property type="entry name" value="Mur_ligase"/>
    <property type="match status" value="1"/>
</dbReference>
<keyword evidence="14" id="KW-1185">Reference proteome</keyword>
<evidence type="ECO:0000256" key="1">
    <source>
        <dbReference type="ARBA" id="ARBA00005898"/>
    </source>
</evidence>
<dbReference type="Pfam" id="PF02875">
    <property type="entry name" value="Mur_ligase_C"/>
    <property type="match status" value="1"/>
</dbReference>
<comment type="subcellular location">
    <subcellularLocation>
        <location evidence="7 8">Cytoplasm</location>
    </subcellularLocation>
</comment>
<keyword evidence="3 7" id="KW-0133">Cell shape</keyword>
<feature type="modified residue" description="N6-carboxylysine" evidence="7">
    <location>
        <position position="239"/>
    </location>
</feature>
<evidence type="ECO:0000259" key="12">
    <source>
        <dbReference type="Pfam" id="PF08245"/>
    </source>
</evidence>
<keyword evidence="7 13" id="KW-0436">Ligase</keyword>
<sequence>MQSDLARPNSPHSVPLAAVADATGGSVSAAGAHVQVTGVSSDSRRVRPGDLYVAIPGAQRHGAEFLPAVVRAGAVAVLSDAAGAALAAEHELPAIVVENPRAVMSIAAATVFGTDITAPPLFAVTGTNGKTTTSYLLHALFLSLGLKAGLSGTVERIVGDARLETRLSGRLTTPESDYLHGLVARMTEDGVQAAAIEVSSHGLDGARVDGLPFESAIFTNLSQDHLDVYGTLENYFASKLTLFTPRHAKRGVIAIEDEWGRRAAREAQIPVVTVARDTAEGADIADWLLHIDTEGLERTDFTLRGPNGEELTSSIGLPGAFTALDLSLAVVAVIGAGLASLDEIREALAATDGLHPVVPGRLDLVSGDSELRVYVDYGHTAASFRAVLHALRPFTPGRLFMIFGADGDRDKGKRPEMARAASEESDVVIVTDYNPRTEDPDGIRRTLVETIRAEFPERELYEIADSATGIGHAVAMAEVGDLIFIGGHGHRADVEVDGRIVPYSAREAAVAALREHGWLAEQAPSTLGSPDAMDSTRERRAS</sequence>
<dbReference type="PANTHER" id="PTHR23135:SF4">
    <property type="entry name" value="UDP-N-ACETYLMURAMOYL-L-ALANYL-D-GLUTAMATE--2,6-DIAMINOPIMELATE LIGASE MURE HOMOLOG, CHLOROPLASTIC"/>
    <property type="match status" value="1"/>
</dbReference>
<dbReference type="EMBL" id="WBJX01000006">
    <property type="protein sequence ID" value="KAB1636428.1"/>
    <property type="molecule type" value="Genomic_DNA"/>
</dbReference>
<protein>
    <recommendedName>
        <fullName evidence="7">UDP-N-acetylmuramyl-tripeptide synthetase</fullName>
        <ecNumber evidence="7">6.3.2.-</ecNumber>
    </recommendedName>
    <alternativeName>
        <fullName evidence="7">UDP-MurNAc-tripeptide synthetase</fullName>
    </alternativeName>
</protein>
<dbReference type="Gene3D" id="3.40.1390.10">
    <property type="entry name" value="MurE/MurF, N-terminal domain"/>
    <property type="match status" value="1"/>
</dbReference>
<evidence type="ECO:0000256" key="5">
    <source>
        <dbReference type="ARBA" id="ARBA00023306"/>
    </source>
</evidence>
<feature type="binding site" evidence="7">
    <location>
        <begin position="126"/>
        <end position="132"/>
    </location>
    <ligand>
        <name>ATP</name>
        <dbReference type="ChEBI" id="CHEBI:30616"/>
    </ligand>
</feature>
<evidence type="ECO:0000256" key="6">
    <source>
        <dbReference type="ARBA" id="ARBA00023316"/>
    </source>
</evidence>
<dbReference type="AlphaFoldDB" id="A0A7J5AYB7"/>
<dbReference type="InterPro" id="IPR000713">
    <property type="entry name" value="Mur_ligase_N"/>
</dbReference>
<dbReference type="GO" id="GO:0005524">
    <property type="term" value="F:ATP binding"/>
    <property type="evidence" value="ECO:0007669"/>
    <property type="project" value="UniProtKB-UniRule"/>
</dbReference>
<name>A0A7J5AYB7_9MICO</name>
<dbReference type="GO" id="GO:0009252">
    <property type="term" value="P:peptidoglycan biosynthetic process"/>
    <property type="evidence" value="ECO:0007669"/>
    <property type="project" value="UniProtKB-UniRule"/>
</dbReference>
<reference evidence="13 14" key="1">
    <citation type="submission" date="2019-09" db="EMBL/GenBank/DDBJ databases">
        <title>Phylogeny of genus Pseudoclavibacter and closely related genus.</title>
        <authorList>
            <person name="Li Y."/>
        </authorList>
    </citation>
    <scope>NUCLEOTIDE SEQUENCE [LARGE SCALE GENOMIC DNA]</scope>
    <source>
        <strain evidence="13 14">THG-MD12</strain>
    </source>
</reference>
<keyword evidence="7" id="KW-0067">ATP-binding</keyword>
<keyword evidence="7" id="KW-0460">Magnesium</keyword>
<evidence type="ECO:0000256" key="7">
    <source>
        <dbReference type="HAMAP-Rule" id="MF_00208"/>
    </source>
</evidence>
<dbReference type="Gene3D" id="3.90.190.20">
    <property type="entry name" value="Mur ligase, C-terminal domain"/>
    <property type="match status" value="1"/>
</dbReference>
<evidence type="ECO:0000256" key="3">
    <source>
        <dbReference type="ARBA" id="ARBA00022960"/>
    </source>
</evidence>
<feature type="domain" description="Mur ligase C-terminal" evidence="11">
    <location>
        <begin position="360"/>
        <end position="489"/>
    </location>
</feature>
<dbReference type="Proteomes" id="UP000490386">
    <property type="component" value="Unassembled WGS sequence"/>
</dbReference>
<dbReference type="Pfam" id="PF08245">
    <property type="entry name" value="Mur_ligase_M"/>
    <property type="match status" value="1"/>
</dbReference>
<dbReference type="InterPro" id="IPR013221">
    <property type="entry name" value="Mur_ligase_cen"/>
</dbReference>
<keyword evidence="7" id="KW-0963">Cytoplasm</keyword>
<comment type="PTM">
    <text evidence="7">Carboxylation is probably crucial for Mg(2+) binding and, consequently, for the gamma-phosphate positioning of ATP.</text>
</comment>
<dbReference type="RefSeq" id="WP_151424731.1">
    <property type="nucleotide sequence ID" value="NZ_WBJX01000006.1"/>
</dbReference>
<organism evidence="13 14">
    <name type="scientific">Pseudoclavibacter terrae</name>
    <dbReference type="NCBI Taxonomy" id="1530195"/>
    <lineage>
        <taxon>Bacteria</taxon>
        <taxon>Bacillati</taxon>
        <taxon>Actinomycetota</taxon>
        <taxon>Actinomycetes</taxon>
        <taxon>Micrococcales</taxon>
        <taxon>Microbacteriaceae</taxon>
        <taxon>Pseudoclavibacter</taxon>
    </lineage>
</organism>
<evidence type="ECO:0000256" key="8">
    <source>
        <dbReference type="RuleBase" id="RU004135"/>
    </source>
</evidence>
<feature type="binding site" evidence="7">
    <location>
        <position position="43"/>
    </location>
    <ligand>
        <name>UDP-N-acetyl-alpha-D-muramoyl-L-alanyl-D-glutamate</name>
        <dbReference type="ChEBI" id="CHEBI:83900"/>
    </ligand>
</feature>
<dbReference type="Gene3D" id="3.40.1190.10">
    <property type="entry name" value="Mur-like, catalytic domain"/>
    <property type="match status" value="1"/>
</dbReference>
<evidence type="ECO:0000256" key="9">
    <source>
        <dbReference type="SAM" id="MobiDB-lite"/>
    </source>
</evidence>
<feature type="domain" description="Mur ligase N-terminal catalytic" evidence="10">
    <location>
        <begin position="36"/>
        <end position="108"/>
    </location>
</feature>
<feature type="binding site" evidence="7">
    <location>
        <position position="207"/>
    </location>
    <ligand>
        <name>UDP-N-acetyl-alpha-D-muramoyl-L-alanyl-D-glutamate</name>
        <dbReference type="ChEBI" id="CHEBI:83900"/>
    </ligand>
</feature>
<comment type="caution">
    <text evidence="7">Lacks conserved residue(s) required for the propagation of feature annotation.</text>
</comment>
<dbReference type="GO" id="GO:0008360">
    <property type="term" value="P:regulation of cell shape"/>
    <property type="evidence" value="ECO:0007669"/>
    <property type="project" value="UniProtKB-KW"/>
</dbReference>
<dbReference type="OrthoDB" id="9800958at2"/>
<dbReference type="NCBIfam" id="TIGR01085">
    <property type="entry name" value="murE"/>
    <property type="match status" value="1"/>
</dbReference>
<dbReference type="InterPro" id="IPR036565">
    <property type="entry name" value="Mur-like_cat_sf"/>
</dbReference>
<proteinExistence type="inferred from homology"/>
<gene>
    <name evidence="7" type="primary">murE</name>
    <name evidence="13" type="ORF">F8O03_15875</name>
</gene>
<keyword evidence="6 7" id="KW-0961">Cell wall biogenesis/degradation</keyword>
<evidence type="ECO:0000313" key="13">
    <source>
        <dbReference type="EMBL" id="KAB1636428.1"/>
    </source>
</evidence>
<dbReference type="UniPathway" id="UPA00219"/>
<feature type="domain" description="Mur ligase central" evidence="12">
    <location>
        <begin position="124"/>
        <end position="332"/>
    </location>
</feature>
<feature type="region of interest" description="Disordered" evidence="9">
    <location>
        <begin position="522"/>
        <end position="542"/>
    </location>
</feature>
<keyword evidence="7" id="KW-0547">Nucleotide-binding</keyword>
<dbReference type="PANTHER" id="PTHR23135">
    <property type="entry name" value="MUR LIGASE FAMILY MEMBER"/>
    <property type="match status" value="1"/>
</dbReference>
<dbReference type="InterPro" id="IPR005761">
    <property type="entry name" value="UDP-N-AcMur-Glu-dNH2Pim_ligase"/>
</dbReference>
<dbReference type="GO" id="GO:0071555">
    <property type="term" value="P:cell wall organization"/>
    <property type="evidence" value="ECO:0007669"/>
    <property type="project" value="UniProtKB-KW"/>
</dbReference>
<dbReference type="SUPFAM" id="SSF53623">
    <property type="entry name" value="MurD-like peptide ligases, catalytic domain"/>
    <property type="match status" value="1"/>
</dbReference>
<keyword evidence="4 7" id="KW-0573">Peptidoglycan synthesis</keyword>
<dbReference type="InterPro" id="IPR035911">
    <property type="entry name" value="MurE/MurF_N"/>
</dbReference>
<dbReference type="HAMAP" id="MF_00208">
    <property type="entry name" value="MurE"/>
    <property type="match status" value="1"/>
</dbReference>
<feature type="binding site" evidence="7">
    <location>
        <position position="199"/>
    </location>
    <ligand>
        <name>UDP-N-acetyl-alpha-D-muramoyl-L-alanyl-D-glutamate</name>
        <dbReference type="ChEBI" id="CHEBI:83900"/>
    </ligand>
</feature>
<comment type="pathway">
    <text evidence="7 8">Cell wall biogenesis; peptidoglycan biosynthesis.</text>
</comment>
<dbReference type="GO" id="GO:0016881">
    <property type="term" value="F:acid-amino acid ligase activity"/>
    <property type="evidence" value="ECO:0007669"/>
    <property type="project" value="UniProtKB-UniRule"/>
</dbReference>